<comment type="caution">
    <text evidence="1">The sequence shown here is derived from an EMBL/GenBank/DDBJ whole genome shotgun (WGS) entry which is preliminary data.</text>
</comment>
<sequence length="68" mass="7226">MYCNPNFPSKKALKAAVANGDTVTTFSPGPFPCPTDGVIALEGPHFPKPHRWYASVKVAGGRVVKVLS</sequence>
<name>A0A0F9L8Q7_9ZZZZ</name>
<dbReference type="AlphaFoldDB" id="A0A0F9L8Q7"/>
<proteinExistence type="predicted"/>
<evidence type="ECO:0000313" key="1">
    <source>
        <dbReference type="EMBL" id="KKM89873.1"/>
    </source>
</evidence>
<organism evidence="1">
    <name type="scientific">marine sediment metagenome</name>
    <dbReference type="NCBI Taxonomy" id="412755"/>
    <lineage>
        <taxon>unclassified sequences</taxon>
        <taxon>metagenomes</taxon>
        <taxon>ecological metagenomes</taxon>
    </lineage>
</organism>
<reference evidence="1" key="1">
    <citation type="journal article" date="2015" name="Nature">
        <title>Complex archaea that bridge the gap between prokaryotes and eukaryotes.</title>
        <authorList>
            <person name="Spang A."/>
            <person name="Saw J.H."/>
            <person name="Jorgensen S.L."/>
            <person name="Zaremba-Niedzwiedzka K."/>
            <person name="Martijn J."/>
            <person name="Lind A.E."/>
            <person name="van Eijk R."/>
            <person name="Schleper C."/>
            <person name="Guy L."/>
            <person name="Ettema T.J."/>
        </authorList>
    </citation>
    <scope>NUCLEOTIDE SEQUENCE</scope>
</reference>
<dbReference type="EMBL" id="LAZR01006753">
    <property type="protein sequence ID" value="KKM89873.1"/>
    <property type="molecule type" value="Genomic_DNA"/>
</dbReference>
<protein>
    <submittedName>
        <fullName evidence="1">Uncharacterized protein</fullName>
    </submittedName>
</protein>
<accession>A0A0F9L8Q7</accession>
<gene>
    <name evidence="1" type="ORF">LCGC14_1244320</name>
</gene>